<comment type="caution">
    <text evidence="2">The sequence shown here is derived from an EMBL/GenBank/DDBJ whole genome shotgun (WGS) entry which is preliminary data.</text>
</comment>
<dbReference type="AlphaFoldDB" id="A0AA88A215"/>
<evidence type="ECO:0000313" key="3">
    <source>
        <dbReference type="Proteomes" id="UP001187192"/>
    </source>
</evidence>
<reference evidence="2" key="1">
    <citation type="submission" date="2023-07" db="EMBL/GenBank/DDBJ databases">
        <title>draft genome sequence of fig (Ficus carica).</title>
        <authorList>
            <person name="Takahashi T."/>
            <person name="Nishimura K."/>
        </authorList>
    </citation>
    <scope>NUCLEOTIDE SEQUENCE</scope>
</reference>
<protein>
    <submittedName>
        <fullName evidence="2">Uncharacterized protein</fullName>
    </submittedName>
</protein>
<sequence length="142" mass="15499">MFSMTRMPSAGVSFRIQHHRRGSGDGGPDGCTRAPVLNPPLNPLPNPTTNHHFLSNLGNLPGDHNLAQQHPPQGLQDPPGGSNLSFPIPLLRDDHFDGFTVTWWFTINTAASGTGRSSLSYYYSDEDEDDGAPRAREKPPPE</sequence>
<keyword evidence="3" id="KW-1185">Reference proteome</keyword>
<evidence type="ECO:0000256" key="1">
    <source>
        <dbReference type="SAM" id="MobiDB-lite"/>
    </source>
</evidence>
<feature type="compositionally biased region" description="Polar residues" evidence="1">
    <location>
        <begin position="48"/>
        <end position="58"/>
    </location>
</feature>
<gene>
    <name evidence="2" type="ORF">TIFTF001_013482</name>
</gene>
<name>A0AA88A215_FICCA</name>
<feature type="region of interest" description="Disordered" evidence="1">
    <location>
        <begin position="116"/>
        <end position="142"/>
    </location>
</feature>
<dbReference type="EMBL" id="BTGU01000018">
    <property type="protein sequence ID" value="GMN44269.1"/>
    <property type="molecule type" value="Genomic_DNA"/>
</dbReference>
<feature type="compositionally biased region" description="Basic and acidic residues" evidence="1">
    <location>
        <begin position="131"/>
        <end position="142"/>
    </location>
</feature>
<accession>A0AA88A215</accession>
<feature type="region of interest" description="Disordered" evidence="1">
    <location>
        <begin position="18"/>
        <end position="86"/>
    </location>
</feature>
<feature type="compositionally biased region" description="Pro residues" evidence="1">
    <location>
        <begin position="37"/>
        <end position="46"/>
    </location>
</feature>
<dbReference type="Proteomes" id="UP001187192">
    <property type="component" value="Unassembled WGS sequence"/>
</dbReference>
<proteinExistence type="predicted"/>
<evidence type="ECO:0000313" key="2">
    <source>
        <dbReference type="EMBL" id="GMN44269.1"/>
    </source>
</evidence>
<organism evidence="2 3">
    <name type="scientific">Ficus carica</name>
    <name type="common">Common fig</name>
    <dbReference type="NCBI Taxonomy" id="3494"/>
    <lineage>
        <taxon>Eukaryota</taxon>
        <taxon>Viridiplantae</taxon>
        <taxon>Streptophyta</taxon>
        <taxon>Embryophyta</taxon>
        <taxon>Tracheophyta</taxon>
        <taxon>Spermatophyta</taxon>
        <taxon>Magnoliopsida</taxon>
        <taxon>eudicotyledons</taxon>
        <taxon>Gunneridae</taxon>
        <taxon>Pentapetalae</taxon>
        <taxon>rosids</taxon>
        <taxon>fabids</taxon>
        <taxon>Rosales</taxon>
        <taxon>Moraceae</taxon>
        <taxon>Ficeae</taxon>
        <taxon>Ficus</taxon>
    </lineage>
</organism>